<evidence type="ECO:0000259" key="12">
    <source>
        <dbReference type="PROSITE" id="PS50172"/>
    </source>
</evidence>
<dbReference type="EMBL" id="VSSQ01003866">
    <property type="protein sequence ID" value="MPM22699.1"/>
    <property type="molecule type" value="Genomic_DNA"/>
</dbReference>
<keyword evidence="9" id="KW-0520">NAD</keyword>
<dbReference type="Pfam" id="PF14520">
    <property type="entry name" value="HHH_5"/>
    <property type="match status" value="1"/>
</dbReference>
<dbReference type="Gene3D" id="1.10.287.610">
    <property type="entry name" value="Helix hairpin bin"/>
    <property type="match status" value="1"/>
</dbReference>
<dbReference type="CDD" id="cd00114">
    <property type="entry name" value="LIGANc"/>
    <property type="match status" value="1"/>
</dbReference>
<dbReference type="InterPro" id="IPR010994">
    <property type="entry name" value="RuvA_2-like"/>
</dbReference>
<dbReference type="SUPFAM" id="SSF47781">
    <property type="entry name" value="RuvA domain 2-like"/>
    <property type="match status" value="1"/>
</dbReference>
<evidence type="ECO:0000313" key="13">
    <source>
        <dbReference type="EMBL" id="MPM22699.1"/>
    </source>
</evidence>
<dbReference type="PROSITE" id="PS50172">
    <property type="entry name" value="BRCT"/>
    <property type="match status" value="1"/>
</dbReference>
<evidence type="ECO:0000256" key="7">
    <source>
        <dbReference type="ARBA" id="ARBA00022833"/>
    </source>
</evidence>
<dbReference type="SUPFAM" id="SSF50249">
    <property type="entry name" value="Nucleic acid-binding proteins"/>
    <property type="match status" value="1"/>
</dbReference>
<dbReference type="PROSITE" id="PS01056">
    <property type="entry name" value="DNA_LIGASE_N2"/>
    <property type="match status" value="1"/>
</dbReference>
<dbReference type="PIRSF" id="PIRSF001604">
    <property type="entry name" value="LigA"/>
    <property type="match status" value="1"/>
</dbReference>
<evidence type="ECO:0000256" key="1">
    <source>
        <dbReference type="ARBA" id="ARBA00004067"/>
    </source>
</evidence>
<dbReference type="Gene3D" id="3.30.470.30">
    <property type="entry name" value="DNA ligase/mRNA capping enzyme"/>
    <property type="match status" value="1"/>
</dbReference>
<evidence type="ECO:0000256" key="6">
    <source>
        <dbReference type="ARBA" id="ARBA00022763"/>
    </source>
</evidence>
<dbReference type="GO" id="GO:0005829">
    <property type="term" value="C:cytosol"/>
    <property type="evidence" value="ECO:0007669"/>
    <property type="project" value="TreeGrafter"/>
</dbReference>
<protein>
    <recommendedName>
        <fullName evidence="2">DNA ligase (NAD(+))</fullName>
        <ecNumber evidence="2">6.5.1.2</ecNumber>
    </recommendedName>
</protein>
<dbReference type="InterPro" id="IPR004149">
    <property type="entry name" value="Znf_DNAligase_C4"/>
</dbReference>
<evidence type="ECO:0000256" key="2">
    <source>
        <dbReference type="ARBA" id="ARBA00012722"/>
    </source>
</evidence>
<evidence type="ECO:0000256" key="5">
    <source>
        <dbReference type="ARBA" id="ARBA00022723"/>
    </source>
</evidence>
<dbReference type="FunFam" id="1.10.150.20:FF:000007">
    <property type="entry name" value="DNA ligase"/>
    <property type="match status" value="1"/>
</dbReference>
<name>A0A644Y2X7_9ZZZZ</name>
<keyword evidence="7" id="KW-0862">Zinc</keyword>
<feature type="domain" description="BRCT" evidence="12">
    <location>
        <begin position="571"/>
        <end position="647"/>
    </location>
</feature>
<dbReference type="Pfam" id="PF03119">
    <property type="entry name" value="DNA_ligase_ZBD"/>
    <property type="match status" value="1"/>
</dbReference>
<dbReference type="InterPro" id="IPR004150">
    <property type="entry name" value="NAD_DNA_ligase_OB"/>
</dbReference>
<keyword evidence="8" id="KW-0460">Magnesium</keyword>
<dbReference type="EC" id="6.5.1.2" evidence="2"/>
<dbReference type="InterPro" id="IPR013840">
    <property type="entry name" value="DNAligase_N"/>
</dbReference>
<evidence type="ECO:0000256" key="4">
    <source>
        <dbReference type="ARBA" id="ARBA00022705"/>
    </source>
</evidence>
<dbReference type="PANTHER" id="PTHR23389">
    <property type="entry name" value="CHROMOSOME TRANSMISSION FIDELITY FACTOR 18"/>
    <property type="match status" value="1"/>
</dbReference>
<dbReference type="Gene3D" id="1.10.150.20">
    <property type="entry name" value="5' to 3' exonuclease, C-terminal subdomain"/>
    <property type="match status" value="2"/>
</dbReference>
<keyword evidence="6" id="KW-0227">DNA damage</keyword>
<dbReference type="Pfam" id="PF00533">
    <property type="entry name" value="BRCT"/>
    <property type="match status" value="1"/>
</dbReference>
<comment type="function">
    <text evidence="1">DNA ligase that catalyzes the formation of phosphodiester linkages between 5'-phosphoryl and 3'-hydroxyl groups in double-stranded DNA using NAD as a coenzyme and as the energy source for the reaction. It is essential for DNA replication and repair of damaged DNA.</text>
</comment>
<dbReference type="HAMAP" id="MF_01588">
    <property type="entry name" value="DNA_ligase_A"/>
    <property type="match status" value="1"/>
</dbReference>
<dbReference type="InterPro" id="IPR033136">
    <property type="entry name" value="DNA_ligase_CS"/>
</dbReference>
<dbReference type="SMART" id="SM00278">
    <property type="entry name" value="HhH1"/>
    <property type="match status" value="4"/>
</dbReference>
<sequence>MTRQEELTQLLARYAEAYYDSDAPKVSDAEYDALYDELQQLEQESGFVLPGSPTARVGASAGSFQPHTHIRRLYSLDKVRTEGGIIDWANRAIRSADGKTVEFALEYKFDGLTVCLTYENGKFTQGATRGNGVTGDGVYEQLLTIASIPRAIPFKCKMEVQGECIMRLSVLEELNRTADEPLKNARNAAAGALRNLDPKVTASRKLDIFCYNVGYIEGKELTNQREMLDFLAENGFPVSPYIRYCHTAEQLKREIDLAEQTRGALDFLIDGMVIKVTDFSLREALGETEKFPRWAMAYKFAAEETTTTVEEVTWEVGRTGKLTPLAHLSPVELAGATIQRATLNNYDDIQRKRVKIGSRVFIRRSNDVIPEILGAVPDDTATTIIEKPTRCPVCGAHVEENGAHLFCTNSLSCRAQITLRIAHYASRDAMDIESLSDKTAAQLIEDLGIQSIPELYALTHEQLVALNRFGAKKAQNLLDAIEKSKTRPLGGFLFALGIPNVGNKTAKDLAKRFGNLAAVRAATREELLAIPDIGGIVAESVLSFFGDANIAAQIDTLLSYGVSPESEQAANTASSIAGKTIVVTGTLPTLGRREAETLIEQNGAKAAGSVSKKTDYVLYGESAGSKLDKARELNIPLLTEQEFLELIGEPPHTEESGAPVTLF</sequence>
<dbReference type="Pfam" id="PF12826">
    <property type="entry name" value="HHH_2"/>
    <property type="match status" value="1"/>
</dbReference>
<evidence type="ECO:0000256" key="10">
    <source>
        <dbReference type="ARBA" id="ARBA00023204"/>
    </source>
</evidence>
<evidence type="ECO:0000256" key="3">
    <source>
        <dbReference type="ARBA" id="ARBA00022598"/>
    </source>
</evidence>
<keyword evidence="3 13" id="KW-0436">Ligase</keyword>
<keyword evidence="5" id="KW-0479">Metal-binding</keyword>
<keyword evidence="10" id="KW-0234">DNA repair</keyword>
<dbReference type="Pfam" id="PF01653">
    <property type="entry name" value="DNA_ligase_aden"/>
    <property type="match status" value="1"/>
</dbReference>
<dbReference type="AlphaFoldDB" id="A0A644Y2X7"/>
<dbReference type="GO" id="GO:0006281">
    <property type="term" value="P:DNA repair"/>
    <property type="evidence" value="ECO:0007669"/>
    <property type="project" value="UniProtKB-KW"/>
</dbReference>
<organism evidence="13">
    <name type="scientific">bioreactor metagenome</name>
    <dbReference type="NCBI Taxonomy" id="1076179"/>
    <lineage>
        <taxon>unclassified sequences</taxon>
        <taxon>metagenomes</taxon>
        <taxon>ecological metagenomes</taxon>
    </lineage>
</organism>
<proteinExistence type="inferred from homology"/>
<comment type="caution">
    <text evidence="13">The sequence shown here is derived from an EMBL/GenBank/DDBJ whole genome shotgun (WGS) entry which is preliminary data.</text>
</comment>
<dbReference type="SMART" id="SM00532">
    <property type="entry name" value="LIGANc"/>
    <property type="match status" value="1"/>
</dbReference>
<gene>
    <name evidence="13" type="primary">ligA_23</name>
    <name evidence="13" type="ORF">SDC9_69157</name>
</gene>
<keyword evidence="4" id="KW-0235">DNA replication</keyword>
<dbReference type="InterPro" id="IPR036420">
    <property type="entry name" value="BRCT_dom_sf"/>
</dbReference>
<accession>A0A644Y2X7</accession>
<dbReference type="InterPro" id="IPR041663">
    <property type="entry name" value="DisA/LigA_HHH"/>
</dbReference>
<dbReference type="NCBIfam" id="NF005932">
    <property type="entry name" value="PRK07956.1"/>
    <property type="match status" value="1"/>
</dbReference>
<dbReference type="Gene3D" id="2.40.50.140">
    <property type="entry name" value="Nucleic acid-binding proteins"/>
    <property type="match status" value="1"/>
</dbReference>
<evidence type="ECO:0000256" key="8">
    <source>
        <dbReference type="ARBA" id="ARBA00022842"/>
    </source>
</evidence>
<dbReference type="SMART" id="SM00292">
    <property type="entry name" value="BRCT"/>
    <property type="match status" value="1"/>
</dbReference>
<dbReference type="InterPro" id="IPR013839">
    <property type="entry name" value="DNAligase_adenylation"/>
</dbReference>
<dbReference type="InterPro" id="IPR001679">
    <property type="entry name" value="DNA_ligase"/>
</dbReference>
<dbReference type="GO" id="GO:0003677">
    <property type="term" value="F:DNA binding"/>
    <property type="evidence" value="ECO:0007669"/>
    <property type="project" value="InterPro"/>
</dbReference>
<comment type="catalytic activity">
    <reaction evidence="11">
        <text>NAD(+) + (deoxyribonucleotide)n-3'-hydroxyl + 5'-phospho-(deoxyribonucleotide)m = (deoxyribonucleotide)n+m + AMP + beta-nicotinamide D-nucleotide.</text>
        <dbReference type="EC" id="6.5.1.2"/>
    </reaction>
</comment>
<reference evidence="13" key="1">
    <citation type="submission" date="2019-08" db="EMBL/GenBank/DDBJ databases">
        <authorList>
            <person name="Kucharzyk K."/>
            <person name="Murdoch R.W."/>
            <person name="Higgins S."/>
            <person name="Loffler F."/>
        </authorList>
    </citation>
    <scope>NUCLEOTIDE SEQUENCE</scope>
</reference>
<evidence type="ECO:0000256" key="11">
    <source>
        <dbReference type="ARBA" id="ARBA00034005"/>
    </source>
</evidence>
<dbReference type="GO" id="GO:0046872">
    <property type="term" value="F:metal ion binding"/>
    <property type="evidence" value="ECO:0007669"/>
    <property type="project" value="UniProtKB-KW"/>
</dbReference>
<evidence type="ECO:0000256" key="9">
    <source>
        <dbReference type="ARBA" id="ARBA00023027"/>
    </source>
</evidence>
<dbReference type="GO" id="GO:0003911">
    <property type="term" value="F:DNA ligase (NAD+) activity"/>
    <property type="evidence" value="ECO:0007669"/>
    <property type="project" value="UniProtKB-EC"/>
</dbReference>
<dbReference type="Pfam" id="PF03120">
    <property type="entry name" value="OB_DNA_ligase"/>
    <property type="match status" value="1"/>
</dbReference>
<dbReference type="InterPro" id="IPR001357">
    <property type="entry name" value="BRCT_dom"/>
</dbReference>
<dbReference type="PANTHER" id="PTHR23389:SF9">
    <property type="entry name" value="DNA LIGASE"/>
    <property type="match status" value="1"/>
</dbReference>
<dbReference type="GO" id="GO:0006260">
    <property type="term" value="P:DNA replication"/>
    <property type="evidence" value="ECO:0007669"/>
    <property type="project" value="UniProtKB-KW"/>
</dbReference>
<dbReference type="SUPFAM" id="SSF56091">
    <property type="entry name" value="DNA ligase/mRNA capping enzyme, catalytic domain"/>
    <property type="match status" value="1"/>
</dbReference>
<dbReference type="CDD" id="cd17748">
    <property type="entry name" value="BRCT_DNA_ligase_like"/>
    <property type="match status" value="1"/>
</dbReference>
<dbReference type="Gene3D" id="3.40.50.10190">
    <property type="entry name" value="BRCT domain"/>
    <property type="match status" value="1"/>
</dbReference>
<dbReference type="SUPFAM" id="SSF52113">
    <property type="entry name" value="BRCT domain"/>
    <property type="match status" value="1"/>
</dbReference>
<dbReference type="NCBIfam" id="TIGR00575">
    <property type="entry name" value="dnlj"/>
    <property type="match status" value="1"/>
</dbReference>
<dbReference type="InterPro" id="IPR012340">
    <property type="entry name" value="NA-bd_OB-fold"/>
</dbReference>
<dbReference type="InterPro" id="IPR003583">
    <property type="entry name" value="Hlx-hairpin-Hlx_DNA-bd_motif"/>
</dbReference>